<protein>
    <recommendedName>
        <fullName evidence="3">Phage shock protein B</fullName>
    </recommendedName>
</protein>
<evidence type="ECO:0000313" key="2">
    <source>
        <dbReference type="Proteomes" id="UP001253545"/>
    </source>
</evidence>
<reference evidence="1 2" key="1">
    <citation type="submission" date="2023-09" db="EMBL/GenBank/DDBJ databases">
        <authorList>
            <person name="Rey-Velasco X."/>
        </authorList>
    </citation>
    <scope>NUCLEOTIDE SEQUENCE [LARGE SCALE GENOMIC DNA]</scope>
    <source>
        <strain evidence="1 2">P117</strain>
    </source>
</reference>
<organism evidence="1 2">
    <name type="scientific">Glaciecola petra</name>
    <dbReference type="NCBI Taxonomy" id="3075602"/>
    <lineage>
        <taxon>Bacteria</taxon>
        <taxon>Pseudomonadati</taxon>
        <taxon>Pseudomonadota</taxon>
        <taxon>Gammaproteobacteria</taxon>
        <taxon>Alteromonadales</taxon>
        <taxon>Alteromonadaceae</taxon>
        <taxon>Glaciecola</taxon>
    </lineage>
</organism>
<name>A0ABU2ZM65_9ALTE</name>
<gene>
    <name evidence="1" type="ORF">RM552_02505</name>
</gene>
<evidence type="ECO:0000313" key="1">
    <source>
        <dbReference type="EMBL" id="MDT0593714.1"/>
    </source>
</evidence>
<dbReference type="EMBL" id="JAVRHX010000001">
    <property type="protein sequence ID" value="MDT0593714.1"/>
    <property type="molecule type" value="Genomic_DNA"/>
</dbReference>
<dbReference type="RefSeq" id="WP_311367217.1">
    <property type="nucleotide sequence ID" value="NZ_JAVRHX010000001.1"/>
</dbReference>
<proteinExistence type="predicted"/>
<comment type="caution">
    <text evidence="1">The sequence shown here is derived from an EMBL/GenBank/DDBJ whole genome shotgun (WGS) entry which is preliminary data.</text>
</comment>
<keyword evidence="2" id="KW-1185">Reference proteome</keyword>
<accession>A0ABU2ZM65</accession>
<evidence type="ECO:0008006" key="3">
    <source>
        <dbReference type="Google" id="ProtNLM"/>
    </source>
</evidence>
<sequence>MDITAIAIVGIIGATVVSLTKHFSANRVPKAANDQMTIEYEKMQKDLLTMSKRLEVLEKIVTDEKYNLNKEFEALKD</sequence>
<dbReference type="Proteomes" id="UP001253545">
    <property type="component" value="Unassembled WGS sequence"/>
</dbReference>